<dbReference type="InterPro" id="IPR005215">
    <property type="entry name" value="Trig_fac"/>
</dbReference>
<evidence type="ECO:0000256" key="6">
    <source>
        <dbReference type="ARBA" id="ARBA00023110"/>
    </source>
</evidence>
<dbReference type="InterPro" id="IPR046357">
    <property type="entry name" value="PPIase_dom_sf"/>
</dbReference>
<dbReference type="Proteomes" id="UP001560267">
    <property type="component" value="Unassembled WGS sequence"/>
</dbReference>
<evidence type="ECO:0000256" key="5">
    <source>
        <dbReference type="ARBA" id="ARBA00022618"/>
    </source>
</evidence>
<feature type="region of interest" description="Disordered" evidence="12">
    <location>
        <begin position="457"/>
        <end position="484"/>
    </location>
</feature>
<evidence type="ECO:0000256" key="1">
    <source>
        <dbReference type="ARBA" id="ARBA00000971"/>
    </source>
</evidence>
<comment type="similarity">
    <text evidence="2 11">Belongs to the FKBP-type PPIase family. Tig subfamily.</text>
</comment>
<name>A0ABV3Y0V2_9ACTN</name>
<evidence type="ECO:0000256" key="11">
    <source>
        <dbReference type="HAMAP-Rule" id="MF_00303"/>
    </source>
</evidence>
<evidence type="ECO:0000313" key="16">
    <source>
        <dbReference type="Proteomes" id="UP001560267"/>
    </source>
</evidence>
<dbReference type="Gene3D" id="3.10.50.40">
    <property type="match status" value="1"/>
</dbReference>
<evidence type="ECO:0000256" key="2">
    <source>
        <dbReference type="ARBA" id="ARBA00005464"/>
    </source>
</evidence>
<comment type="function">
    <text evidence="11">Involved in protein export. Acts as a chaperone by maintaining the newly synthesized protein in an open conformation. Functions as a peptidyl-prolyl cis-trans isomerase.</text>
</comment>
<feature type="region of interest" description="Disordered" evidence="12">
    <location>
        <begin position="217"/>
        <end position="241"/>
    </location>
</feature>
<evidence type="ECO:0000256" key="9">
    <source>
        <dbReference type="ARBA" id="ARBA00023306"/>
    </source>
</evidence>
<keyword evidence="5 11" id="KW-0132">Cell division</keyword>
<comment type="catalytic activity">
    <reaction evidence="1 11">
        <text>[protein]-peptidylproline (omega=180) = [protein]-peptidylproline (omega=0)</text>
        <dbReference type="Rhea" id="RHEA:16237"/>
        <dbReference type="Rhea" id="RHEA-COMP:10747"/>
        <dbReference type="Rhea" id="RHEA-COMP:10748"/>
        <dbReference type="ChEBI" id="CHEBI:83833"/>
        <dbReference type="ChEBI" id="CHEBI:83834"/>
        <dbReference type="EC" id="5.2.1.8"/>
    </reaction>
</comment>
<gene>
    <name evidence="11 15" type="primary">tig</name>
    <name evidence="15" type="ORF">AB6A68_01900</name>
</gene>
<feature type="domain" description="Trigger factor ribosome-binding bacterial" evidence="13">
    <location>
        <begin position="9"/>
        <end position="145"/>
    </location>
</feature>
<dbReference type="NCBIfam" id="TIGR00115">
    <property type="entry name" value="tig"/>
    <property type="match status" value="1"/>
</dbReference>
<keyword evidence="8 11" id="KW-0413">Isomerase</keyword>
<evidence type="ECO:0000256" key="4">
    <source>
        <dbReference type="ARBA" id="ARBA00016902"/>
    </source>
</evidence>
<dbReference type="PIRSF" id="PIRSF003095">
    <property type="entry name" value="Trigger_factor"/>
    <property type="match status" value="1"/>
</dbReference>
<evidence type="ECO:0000256" key="8">
    <source>
        <dbReference type="ARBA" id="ARBA00023235"/>
    </source>
</evidence>
<comment type="domain">
    <text evidence="11">Consists of 3 domains; the N-terminus binds the ribosome, the middle domain has PPIase activity, while the C-terminus has intrinsic chaperone activity on its own.</text>
</comment>
<dbReference type="RefSeq" id="WP_298386500.1">
    <property type="nucleotide sequence ID" value="NZ_JBFSHR010000004.1"/>
</dbReference>
<dbReference type="InterPro" id="IPR008880">
    <property type="entry name" value="Trigger_fac_C"/>
</dbReference>
<dbReference type="PANTHER" id="PTHR30560">
    <property type="entry name" value="TRIGGER FACTOR CHAPERONE AND PEPTIDYL-PROLYL CIS/TRANS ISOMERASE"/>
    <property type="match status" value="1"/>
</dbReference>
<dbReference type="Gene3D" id="3.30.70.1050">
    <property type="entry name" value="Trigger factor ribosome-binding domain"/>
    <property type="match status" value="1"/>
</dbReference>
<dbReference type="InterPro" id="IPR027304">
    <property type="entry name" value="Trigger_fact/SurA_dom_sf"/>
</dbReference>
<dbReference type="InterPro" id="IPR037041">
    <property type="entry name" value="Trigger_fac_C_sf"/>
</dbReference>
<dbReference type="GO" id="GO:0003755">
    <property type="term" value="F:peptidyl-prolyl cis-trans isomerase activity"/>
    <property type="evidence" value="ECO:0007669"/>
    <property type="project" value="UniProtKB-EC"/>
</dbReference>
<dbReference type="Pfam" id="PF05697">
    <property type="entry name" value="Trigger_N"/>
    <property type="match status" value="1"/>
</dbReference>
<dbReference type="PANTHER" id="PTHR30560:SF3">
    <property type="entry name" value="TRIGGER FACTOR-LIKE PROTEIN TIG, CHLOROPLASTIC"/>
    <property type="match status" value="1"/>
</dbReference>
<evidence type="ECO:0000256" key="10">
    <source>
        <dbReference type="ARBA" id="ARBA00029986"/>
    </source>
</evidence>
<reference evidence="15 16" key="1">
    <citation type="submission" date="2024-07" db="EMBL/GenBank/DDBJ databases">
        <title>Draft Genome Sequence of Ferrimicrobium acidiphilum Strain YE2023, Isolated from a Pulp of Bioleach Reactor.</title>
        <authorList>
            <person name="Elkina Y.A."/>
            <person name="Bulaeva A.G."/>
            <person name="Beletsky A.V."/>
            <person name="Mardanov A.V."/>
        </authorList>
    </citation>
    <scope>NUCLEOTIDE SEQUENCE [LARGE SCALE GENOMIC DNA]</scope>
    <source>
        <strain evidence="15 16">YE2023</strain>
    </source>
</reference>
<dbReference type="Pfam" id="PF05698">
    <property type="entry name" value="Trigger_C"/>
    <property type="match status" value="1"/>
</dbReference>
<evidence type="ECO:0000259" key="14">
    <source>
        <dbReference type="Pfam" id="PF05698"/>
    </source>
</evidence>
<evidence type="ECO:0000313" key="15">
    <source>
        <dbReference type="EMBL" id="MEX6428591.1"/>
    </source>
</evidence>
<dbReference type="Gene3D" id="1.10.3120.10">
    <property type="entry name" value="Trigger factor, C-terminal domain"/>
    <property type="match status" value="1"/>
</dbReference>
<dbReference type="SUPFAM" id="SSF109998">
    <property type="entry name" value="Triger factor/SurA peptide-binding domain-like"/>
    <property type="match status" value="1"/>
</dbReference>
<organism evidence="15 16">
    <name type="scientific">Ferrimicrobium acidiphilum</name>
    <dbReference type="NCBI Taxonomy" id="121039"/>
    <lineage>
        <taxon>Bacteria</taxon>
        <taxon>Bacillati</taxon>
        <taxon>Actinomycetota</taxon>
        <taxon>Acidimicrobiia</taxon>
        <taxon>Acidimicrobiales</taxon>
        <taxon>Acidimicrobiaceae</taxon>
        <taxon>Ferrimicrobium</taxon>
    </lineage>
</organism>
<dbReference type="SUPFAM" id="SSF102735">
    <property type="entry name" value="Trigger factor ribosome-binding domain"/>
    <property type="match status" value="1"/>
</dbReference>
<sequence>MRSSAEFHQESNSAVVTIELRDEELRPYLDQAVRRLRSQVRIPGFRKGHVPTSVLVSRLGQETVRREAVEEAVQETYEDIVVENGLDVIESPSLRIVSGADAGDVTVELDVALRPVVKVEGIGGIEIEVPRVEIGDADVDAVIDSIREQMATLNEVERAAQPGDQVTFNVIALDGDTEEVVTPYLTARLGKGEVSAEFEAALLGAAIGDKVTVAQPASQEASLTGDDKADTPPSEDEENGVRGTALEVLAIRELVLPQLDAEFVAQVSEFSTVEELREDVRTSMATRRIAEARSIFEQQLFQKVLELAEPKTIPESLLNSAYQQELHEFGHALDGSGISLRRYLEMSQQDESALAGQLSAKAAQSVLWDLALRAIAVAEAVSVDPDEVQAELERLAATGALEQRRGAVSPLQEFQVRTSLIKQKAYRRLANVVAIKDVDGNEVTLSQLGLEELVEDDVSDPTIVEGGSTTEPSVEVTGAPEEEG</sequence>
<comment type="caution">
    <text evidence="15">The sequence shown here is derived from an EMBL/GenBank/DDBJ whole genome shotgun (WGS) entry which is preliminary data.</text>
</comment>
<protein>
    <recommendedName>
        <fullName evidence="4 11">Trigger factor</fullName>
        <shortName evidence="11">TF</shortName>
        <ecNumber evidence="3 11">5.2.1.8</ecNumber>
    </recommendedName>
    <alternativeName>
        <fullName evidence="10 11">PPIase</fullName>
    </alternativeName>
</protein>
<evidence type="ECO:0000256" key="12">
    <source>
        <dbReference type="SAM" id="MobiDB-lite"/>
    </source>
</evidence>
<comment type="subcellular location">
    <subcellularLocation>
        <location evidence="11">Cytoplasm</location>
    </subcellularLocation>
    <text evidence="11">About half TF is bound to the ribosome near the polypeptide exit tunnel while the other half is free in the cytoplasm.</text>
</comment>
<dbReference type="EC" id="5.2.1.8" evidence="3 11"/>
<evidence type="ECO:0000256" key="3">
    <source>
        <dbReference type="ARBA" id="ARBA00013194"/>
    </source>
</evidence>
<keyword evidence="16" id="KW-1185">Reference proteome</keyword>
<proteinExistence type="inferred from homology"/>
<dbReference type="InterPro" id="IPR036611">
    <property type="entry name" value="Trigger_fac_ribosome-bd_sf"/>
</dbReference>
<evidence type="ECO:0000256" key="7">
    <source>
        <dbReference type="ARBA" id="ARBA00023186"/>
    </source>
</evidence>
<feature type="domain" description="Trigger factor C-terminal" evidence="14">
    <location>
        <begin position="272"/>
        <end position="427"/>
    </location>
</feature>
<accession>A0ABV3Y0V2</accession>
<keyword evidence="9 11" id="KW-0131">Cell cycle</keyword>
<dbReference type="InterPro" id="IPR008881">
    <property type="entry name" value="Trigger_fac_ribosome-bd_bac"/>
</dbReference>
<dbReference type="HAMAP" id="MF_00303">
    <property type="entry name" value="Trigger_factor_Tig"/>
    <property type="match status" value="1"/>
</dbReference>
<keyword evidence="6 11" id="KW-0697">Rotamase</keyword>
<keyword evidence="7 11" id="KW-0143">Chaperone</keyword>
<dbReference type="SUPFAM" id="SSF54534">
    <property type="entry name" value="FKBP-like"/>
    <property type="match status" value="1"/>
</dbReference>
<dbReference type="EMBL" id="JBFSHR010000004">
    <property type="protein sequence ID" value="MEX6428591.1"/>
    <property type="molecule type" value="Genomic_DNA"/>
</dbReference>
<keyword evidence="11" id="KW-0963">Cytoplasm</keyword>
<evidence type="ECO:0000259" key="13">
    <source>
        <dbReference type="Pfam" id="PF05697"/>
    </source>
</evidence>